<dbReference type="FunCoup" id="A0A2K3E5I9">
    <property type="interactions" value="1778"/>
</dbReference>
<dbReference type="GO" id="GO:0006355">
    <property type="term" value="P:regulation of DNA-templated transcription"/>
    <property type="evidence" value="ECO:0007669"/>
    <property type="project" value="InterPro"/>
</dbReference>
<dbReference type="EMBL" id="CM008962">
    <property type="protein sequence ID" value="PNW88058.1"/>
    <property type="molecule type" value="Genomic_DNA"/>
</dbReference>
<accession>A0A2K3E5I9</accession>
<dbReference type="OMA" id="VWKHDDP"/>
<reference evidence="4 5" key="1">
    <citation type="journal article" date="2007" name="Science">
        <title>The Chlamydomonas genome reveals the evolution of key animal and plant functions.</title>
        <authorList>
            <person name="Merchant S.S."/>
            <person name="Prochnik S.E."/>
            <person name="Vallon O."/>
            <person name="Harris E.H."/>
            <person name="Karpowicz S.J."/>
            <person name="Witman G.B."/>
            <person name="Terry A."/>
            <person name="Salamov A."/>
            <person name="Fritz-Laylin L.K."/>
            <person name="Marechal-Drouard L."/>
            <person name="Marshall W.F."/>
            <person name="Qu L.H."/>
            <person name="Nelson D.R."/>
            <person name="Sanderfoot A.A."/>
            <person name="Spalding M.H."/>
            <person name="Kapitonov V.V."/>
            <person name="Ren Q."/>
            <person name="Ferris P."/>
            <person name="Lindquist E."/>
            <person name="Shapiro H."/>
            <person name="Lucas S.M."/>
            <person name="Grimwood J."/>
            <person name="Schmutz J."/>
            <person name="Cardol P."/>
            <person name="Cerutti H."/>
            <person name="Chanfreau G."/>
            <person name="Chen C.L."/>
            <person name="Cognat V."/>
            <person name="Croft M.T."/>
            <person name="Dent R."/>
            <person name="Dutcher S."/>
            <person name="Fernandez E."/>
            <person name="Fukuzawa H."/>
            <person name="Gonzalez-Ballester D."/>
            <person name="Gonzalez-Halphen D."/>
            <person name="Hallmann A."/>
            <person name="Hanikenne M."/>
            <person name="Hippler M."/>
            <person name="Inwood W."/>
            <person name="Jabbari K."/>
            <person name="Kalanon M."/>
            <person name="Kuras R."/>
            <person name="Lefebvre P.A."/>
            <person name="Lemaire S.D."/>
            <person name="Lobanov A.V."/>
            <person name="Lohr M."/>
            <person name="Manuell A."/>
            <person name="Meier I."/>
            <person name="Mets L."/>
            <person name="Mittag M."/>
            <person name="Mittelmeier T."/>
            <person name="Moroney J.V."/>
            <person name="Moseley J."/>
            <person name="Napoli C."/>
            <person name="Nedelcu A.M."/>
            <person name="Niyogi K."/>
            <person name="Novoselov S.V."/>
            <person name="Paulsen I.T."/>
            <person name="Pazour G."/>
            <person name="Purton S."/>
            <person name="Ral J.P."/>
            <person name="Riano-Pachon D.M."/>
            <person name="Riekhof W."/>
            <person name="Rymarquis L."/>
            <person name="Schroda M."/>
            <person name="Stern D."/>
            <person name="Umen J."/>
            <person name="Willows R."/>
            <person name="Wilson N."/>
            <person name="Zimmer S.L."/>
            <person name="Allmer J."/>
            <person name="Balk J."/>
            <person name="Bisova K."/>
            <person name="Chen C.J."/>
            <person name="Elias M."/>
            <person name="Gendler K."/>
            <person name="Hauser C."/>
            <person name="Lamb M.R."/>
            <person name="Ledford H."/>
            <person name="Long J.C."/>
            <person name="Minagawa J."/>
            <person name="Page M.D."/>
            <person name="Pan J."/>
            <person name="Pootakham W."/>
            <person name="Roje S."/>
            <person name="Rose A."/>
            <person name="Stahlberg E."/>
            <person name="Terauchi A.M."/>
            <person name="Yang P."/>
            <person name="Ball S."/>
            <person name="Bowler C."/>
            <person name="Dieckmann C.L."/>
            <person name="Gladyshev V.N."/>
            <person name="Green P."/>
            <person name="Jorgensen R."/>
            <person name="Mayfield S."/>
            <person name="Mueller-Roeber B."/>
            <person name="Rajamani S."/>
            <person name="Sayre R.T."/>
            <person name="Brokstein P."/>
            <person name="Dubchak I."/>
            <person name="Goodstein D."/>
            <person name="Hornick L."/>
            <person name="Huang Y.W."/>
            <person name="Jhaveri J."/>
            <person name="Luo Y."/>
            <person name="Martinez D."/>
            <person name="Ngau W.C."/>
            <person name="Otillar B."/>
            <person name="Poliakov A."/>
            <person name="Porter A."/>
            <person name="Szajkowski L."/>
            <person name="Werner G."/>
            <person name="Zhou K."/>
            <person name="Grigoriev I.V."/>
            <person name="Rokhsar D.S."/>
            <person name="Grossman A.R."/>
        </authorList>
    </citation>
    <scope>NUCLEOTIDE SEQUENCE [LARGE SCALE GENOMIC DNA]</scope>
    <source>
        <strain evidence="5">CC-503</strain>
    </source>
</reference>
<dbReference type="InParanoid" id="A0A2K3E5I9"/>
<dbReference type="GO" id="GO:0005730">
    <property type="term" value="C:nucleolus"/>
    <property type="evidence" value="ECO:0000318"/>
    <property type="project" value="GO_Central"/>
</dbReference>
<evidence type="ECO:0000256" key="3">
    <source>
        <dbReference type="SAM" id="MobiDB-lite"/>
    </source>
</evidence>
<dbReference type="OrthoDB" id="342531at2759"/>
<dbReference type="STRING" id="3055.A0A2K3E5I9"/>
<dbReference type="Pfam" id="PF04931">
    <property type="entry name" value="DNA_pol_phi"/>
    <property type="match status" value="2"/>
</dbReference>
<feature type="compositionally biased region" description="Acidic residues" evidence="3">
    <location>
        <begin position="976"/>
        <end position="992"/>
    </location>
</feature>
<organism evidence="4 5">
    <name type="scientific">Chlamydomonas reinhardtii</name>
    <name type="common">Chlamydomonas smithii</name>
    <dbReference type="NCBI Taxonomy" id="3055"/>
    <lineage>
        <taxon>Eukaryota</taxon>
        <taxon>Viridiplantae</taxon>
        <taxon>Chlorophyta</taxon>
        <taxon>core chlorophytes</taxon>
        <taxon>Chlorophyceae</taxon>
        <taxon>CS clade</taxon>
        <taxon>Chlamydomonadales</taxon>
        <taxon>Chlamydomonadaceae</taxon>
        <taxon>Chlamydomonas</taxon>
    </lineage>
</organism>
<evidence type="ECO:0000313" key="4">
    <source>
        <dbReference type="EMBL" id="PNW88058.1"/>
    </source>
</evidence>
<keyword evidence="5" id="KW-1185">Reference proteome</keyword>
<dbReference type="Gramene" id="PNW88058">
    <property type="protein sequence ID" value="PNW88058"/>
    <property type="gene ID" value="CHLRE_01g012350v5"/>
</dbReference>
<feature type="compositionally biased region" description="Basic and acidic residues" evidence="3">
    <location>
        <begin position="1358"/>
        <end position="1370"/>
    </location>
</feature>
<name>A0A2K3E5I9_CHLRE</name>
<dbReference type="KEGG" id="cre:CHLRE_01g012350v5"/>
<feature type="compositionally biased region" description="Basic and acidic residues" evidence="3">
    <location>
        <begin position="954"/>
        <end position="975"/>
    </location>
</feature>
<dbReference type="RefSeq" id="XP_042928245.1">
    <property type="nucleotide sequence ID" value="XM_043058331.1"/>
</dbReference>
<feature type="compositionally biased region" description="Low complexity" evidence="3">
    <location>
        <begin position="1371"/>
        <end position="1382"/>
    </location>
</feature>
<dbReference type="PANTHER" id="PTHR13213:SF2">
    <property type="entry name" value="MYB-BINDING PROTEIN 1A"/>
    <property type="match status" value="1"/>
</dbReference>
<dbReference type="InterPro" id="IPR007015">
    <property type="entry name" value="DNA_pol_V/MYBBP1A"/>
</dbReference>
<comment type="subcellular location">
    <subcellularLocation>
        <location evidence="1">Nucleus</location>
    </subcellularLocation>
</comment>
<proteinExistence type="predicted"/>
<evidence type="ECO:0000256" key="2">
    <source>
        <dbReference type="ARBA" id="ARBA00023242"/>
    </source>
</evidence>
<feature type="region of interest" description="Disordered" evidence="3">
    <location>
        <begin position="522"/>
        <end position="543"/>
    </location>
</feature>
<evidence type="ECO:0000256" key="1">
    <source>
        <dbReference type="ARBA" id="ARBA00004123"/>
    </source>
</evidence>
<dbReference type="GeneID" id="5715053"/>
<dbReference type="PANTHER" id="PTHR13213">
    <property type="entry name" value="MYB-BINDING PROTEIN 1A FAMILY MEMBER"/>
    <property type="match status" value="1"/>
</dbReference>
<feature type="region of interest" description="Disordered" evidence="3">
    <location>
        <begin position="1343"/>
        <end position="1513"/>
    </location>
</feature>
<feature type="region of interest" description="Disordered" evidence="3">
    <location>
        <begin position="907"/>
        <end position="992"/>
    </location>
</feature>
<dbReference type="GO" id="GO:0003677">
    <property type="term" value="F:DNA binding"/>
    <property type="evidence" value="ECO:0007669"/>
    <property type="project" value="InterPro"/>
</dbReference>
<keyword evidence="2" id="KW-0539">Nucleus</keyword>
<feature type="region of interest" description="Disordered" evidence="3">
    <location>
        <begin position="644"/>
        <end position="674"/>
    </location>
</feature>
<dbReference type="ExpressionAtlas" id="A0A2K3E5I9">
    <property type="expression patterns" value="baseline and differential"/>
</dbReference>
<feature type="compositionally biased region" description="Acidic residues" evidence="3">
    <location>
        <begin position="1391"/>
        <end position="1438"/>
    </location>
</feature>
<feature type="compositionally biased region" description="Acidic residues" evidence="3">
    <location>
        <begin position="917"/>
        <end position="953"/>
    </location>
</feature>
<sequence>MAADSGQEPATALNISQSVLQYFWDLASYDEEVRLTAARGLVADVIADQAKHNASLGKDNDAAPEEGAPKQKQLEYHLRRCSPTMVYTLRRLARGLASSRQAARQGYATALAGLLAPSAKTHVTPAGVMVLLEVCVDGPVKGGDAKDTLLARLFGYGALLRSGLPLEAHMLAALFNGLLEVGARKSFLREAAASVALEAAARMDKAGVAAVAAPAGPLAAMLSAPPAEATPEALLLALVLWPKLPPAAVKACKLLPAGTPPPPSEVFSSAGGAPPAAGAVATAAAATAAGLFSKEHIKVLQPVLLATSASHPRLHTLWHYLLPLLLPGFRPYRATGGAAAAGHDLDVGAAAAAAAAAADKKGAAKGAVSGPLLESFWSCVVEGGLMDSSHERRYLGFQLFARCLPHLRPEHVATVFSPALTRTLTNAVKRRDSYLHASARKLLDGIAGFLERSDVGGGVDGGVKMAVAAALQRLGGMAPKELAAGKLTQKLVQGMDADGVHRYVSSLMSAFLAAAPPLQPGAADKANGHAAAPSAAAPAEGEEDAEQAAADRRGQCVEQLLATLRFPAAAEVDAAAALRFMALHAFAAVEQPAKAAKSKVAEVAAAGGSSPLAAQPLTPATRGVCASRLVTLLAHLSHTAQAAVRAAQQQQGRKAGAGEAAAGPDAAADAAAPSAKKRKTASGAAADAGGAAAAAGGAAAAPGAVHAHLHSTLAFLRDKALKAPGVALAKELGEEGESALGLLAAIEAAALEKLAPLDAAGKGAEEEGAGKVAGAGRLRSLAALCAHLQLSLLADPEGFEMDLPLSLRRVAAEGLGLEGLPEVEEEERGEGEGEEGGKAAAAAASWCDVLVDVLLALMARPQGTGPGSLPSAPLREAAEALWRGCCDGLRAEGLQDIVRVVAAGGKGEGQDAAGLYESDDEEEEEDEEEVEEDEAGSEEDDEEEEEEGGEEGEQADKNAAKRKAGNADKKASGKGEDEDDEEEEEDEGMDDEAMFRMDDKLAAYFKSMAAGRAGGQAAAERAAALLNFRLRALALLEVFAKKSPNSPLLLAALVPLVRALATAARPGGQPQVADRLKGVIVNKLSKCRCAADVDVLGGLEGYGGALKRLLYEASRNKDRVTAAAALAGYTALLRAGGAAEDTQVADAARASFRAALGDLLTSKKSRLQPDGLAAVFRAAPGACLPAGLELLLAHVSGADKARNAHARVAAAELLSRVLRAPPEGLAAALTAGGATGLGGAFGAALAACAAGVGLKREHHGRAAGAAAAAAEALKRLLPAGKRAAEVLGADKLNAIAKAVVTVQSLAAPPKVSKPLKRLAEALALGPLLEKTQPDPALASRITKARPDKQAAPAAQAQKGKEKGKGKEEKAAPAAGGKKGQQQEAKKRKPEDDEEEEGDDDDDEEEGGVSSDGDDEEEMRMSDEGDEEEEEEEEEEEDGPSGSGASDDDDEEEKPKRGKGGASRGGKFGGGGRGRGRGGRFGGAGGGRGQGRSGGKPGGRGGKAGGSPAKKARR</sequence>
<evidence type="ECO:0000313" key="5">
    <source>
        <dbReference type="Proteomes" id="UP000006906"/>
    </source>
</evidence>
<protein>
    <submittedName>
        <fullName evidence="4">Uncharacterized protein</fullName>
    </submittedName>
</protein>
<gene>
    <name evidence="4" type="ORF">CHLRE_01g012350v5</name>
</gene>
<feature type="compositionally biased region" description="Low complexity" evidence="3">
    <location>
        <begin position="522"/>
        <end position="539"/>
    </location>
</feature>
<feature type="region of interest" description="Disordered" evidence="3">
    <location>
        <begin position="819"/>
        <end position="839"/>
    </location>
</feature>
<feature type="compositionally biased region" description="Gly residues" evidence="3">
    <location>
        <begin position="1459"/>
        <end position="1504"/>
    </location>
</feature>
<dbReference type="Proteomes" id="UP000006906">
    <property type="component" value="Chromosome 1"/>
</dbReference>
<feature type="compositionally biased region" description="Acidic residues" evidence="3">
    <location>
        <begin position="821"/>
        <end position="834"/>
    </location>
</feature>